<dbReference type="PROSITE" id="PS01155">
    <property type="entry name" value="ENDONUCLEASE_III_2"/>
    <property type="match status" value="1"/>
</dbReference>
<dbReference type="SUPFAM" id="SSF48150">
    <property type="entry name" value="DNA-glycosylase"/>
    <property type="match status" value="1"/>
</dbReference>
<evidence type="ECO:0000256" key="11">
    <source>
        <dbReference type="ARBA" id="ARBA00023295"/>
    </source>
</evidence>
<dbReference type="GO" id="GO:0046872">
    <property type="term" value="F:metal ion binding"/>
    <property type="evidence" value="ECO:0007669"/>
    <property type="project" value="UniProtKB-KW"/>
</dbReference>
<dbReference type="Gene3D" id="1.10.340.30">
    <property type="entry name" value="Hypothetical protein, domain 2"/>
    <property type="match status" value="1"/>
</dbReference>
<protein>
    <submittedName>
        <fullName evidence="13">Endonuclease III</fullName>
    </submittedName>
</protein>
<keyword evidence="13" id="KW-0540">Nuclease</keyword>
<evidence type="ECO:0000313" key="13">
    <source>
        <dbReference type="EMBL" id="QPC80693.1"/>
    </source>
</evidence>
<dbReference type="PANTHER" id="PTHR43286">
    <property type="entry name" value="ENDONUCLEASE III-LIKE PROTEIN 1"/>
    <property type="match status" value="1"/>
</dbReference>
<evidence type="ECO:0000256" key="8">
    <source>
        <dbReference type="ARBA" id="ARBA00023014"/>
    </source>
</evidence>
<accession>A0A7S8E5J3</accession>
<dbReference type="GO" id="GO:0006285">
    <property type="term" value="P:base-excision repair, AP site formation"/>
    <property type="evidence" value="ECO:0007669"/>
    <property type="project" value="TreeGrafter"/>
</dbReference>
<proteinExistence type="inferred from homology"/>
<keyword evidence="3" id="KW-0004">4Fe-4S</keyword>
<dbReference type="AlphaFoldDB" id="A0A7S8E5J3"/>
<dbReference type="PANTHER" id="PTHR43286:SF1">
    <property type="entry name" value="ENDONUCLEASE III-LIKE PROTEIN 1"/>
    <property type="match status" value="1"/>
</dbReference>
<dbReference type="GO" id="GO:0016829">
    <property type="term" value="F:lyase activity"/>
    <property type="evidence" value="ECO:0007669"/>
    <property type="project" value="UniProtKB-KW"/>
</dbReference>
<dbReference type="PIRSF" id="PIRSF001435">
    <property type="entry name" value="Nth"/>
    <property type="match status" value="1"/>
</dbReference>
<evidence type="ECO:0000313" key="14">
    <source>
        <dbReference type="Proteomes" id="UP000594468"/>
    </source>
</evidence>
<dbReference type="CDD" id="cd00056">
    <property type="entry name" value="ENDO3c"/>
    <property type="match status" value="1"/>
</dbReference>
<keyword evidence="4" id="KW-0479">Metal-binding</keyword>
<keyword evidence="6" id="KW-0378">Hydrolase</keyword>
<keyword evidence="5" id="KW-0227">DNA damage</keyword>
<comment type="cofactor">
    <cofactor evidence="1">
        <name>[4Fe-4S] cluster</name>
        <dbReference type="ChEBI" id="CHEBI:49883"/>
    </cofactor>
</comment>
<dbReference type="KEGG" id="pmet:G4Y79_13325"/>
<organism evidence="13 14">
    <name type="scientific">Phototrophicus methaneseepsis</name>
    <dbReference type="NCBI Taxonomy" id="2710758"/>
    <lineage>
        <taxon>Bacteria</taxon>
        <taxon>Bacillati</taxon>
        <taxon>Chloroflexota</taxon>
        <taxon>Candidatus Thermofontia</taxon>
        <taxon>Phototrophicales</taxon>
        <taxon>Phototrophicaceae</taxon>
        <taxon>Phototrophicus</taxon>
    </lineage>
</organism>
<evidence type="ECO:0000256" key="1">
    <source>
        <dbReference type="ARBA" id="ARBA00001966"/>
    </source>
</evidence>
<sequence length="225" mass="25238">MKAMFPDDDLARTREIAERLQPILDEMGERTTVQLYQGQPFPVVISSMLSARTREENTEMAMNRLFALADTPQAMSQLKYEDVLEAIKMVQYPGNKAQYVIDTSSLIAQQGSVPQTLEELMALPGIGWKSAVLILWLGFGLAPEICVDVHVARIGIRLGLVKPTTKQPQKVSRELMAKIPEDLWGPWNPMMVNFGRTICLRVRPKCPTCPINDLCPKIGVQDVRT</sequence>
<dbReference type="GO" id="GO:0000703">
    <property type="term" value="F:oxidized pyrimidine nucleobase lesion DNA N-glycosylase activity"/>
    <property type="evidence" value="ECO:0007669"/>
    <property type="project" value="TreeGrafter"/>
</dbReference>
<gene>
    <name evidence="13" type="ORF">G4Y79_13325</name>
</gene>
<evidence type="ECO:0000256" key="2">
    <source>
        <dbReference type="ARBA" id="ARBA00008343"/>
    </source>
</evidence>
<evidence type="ECO:0000256" key="3">
    <source>
        <dbReference type="ARBA" id="ARBA00022485"/>
    </source>
</evidence>
<evidence type="ECO:0000256" key="6">
    <source>
        <dbReference type="ARBA" id="ARBA00022801"/>
    </source>
</evidence>
<evidence type="ECO:0000256" key="4">
    <source>
        <dbReference type="ARBA" id="ARBA00022723"/>
    </source>
</evidence>
<evidence type="ECO:0000256" key="5">
    <source>
        <dbReference type="ARBA" id="ARBA00022763"/>
    </source>
</evidence>
<dbReference type="FunFam" id="1.10.340.30:FF:000001">
    <property type="entry name" value="Endonuclease III"/>
    <property type="match status" value="1"/>
</dbReference>
<keyword evidence="8" id="KW-0411">Iron-sulfur</keyword>
<comment type="similarity">
    <text evidence="2">Belongs to the Nth/MutY family.</text>
</comment>
<dbReference type="PROSITE" id="PS00764">
    <property type="entry name" value="ENDONUCLEASE_III_1"/>
    <property type="match status" value="1"/>
</dbReference>
<dbReference type="SMART" id="SM00478">
    <property type="entry name" value="ENDO3c"/>
    <property type="match status" value="1"/>
</dbReference>
<dbReference type="SMART" id="SM00525">
    <property type="entry name" value="FES"/>
    <property type="match status" value="1"/>
</dbReference>
<dbReference type="InterPro" id="IPR004035">
    <property type="entry name" value="Endouclease-III_FeS-bd_BS"/>
</dbReference>
<dbReference type="GO" id="GO:0006289">
    <property type="term" value="P:nucleotide-excision repair"/>
    <property type="evidence" value="ECO:0007669"/>
    <property type="project" value="TreeGrafter"/>
</dbReference>
<dbReference type="InterPro" id="IPR011257">
    <property type="entry name" value="DNA_glycosylase"/>
</dbReference>
<keyword evidence="11" id="KW-0326">Glycosidase</keyword>
<evidence type="ECO:0000256" key="9">
    <source>
        <dbReference type="ARBA" id="ARBA00023204"/>
    </source>
</evidence>
<evidence type="ECO:0000256" key="10">
    <source>
        <dbReference type="ARBA" id="ARBA00023239"/>
    </source>
</evidence>
<keyword evidence="9" id="KW-0234">DNA repair</keyword>
<dbReference type="InterPro" id="IPR004036">
    <property type="entry name" value="Endonuclease-III-like_CS2"/>
</dbReference>
<keyword evidence="7" id="KW-0408">Iron</keyword>
<dbReference type="Gene3D" id="1.10.1670.10">
    <property type="entry name" value="Helix-hairpin-Helix base-excision DNA repair enzymes (C-terminal)"/>
    <property type="match status" value="1"/>
</dbReference>
<feature type="domain" description="HhH-GPD" evidence="12">
    <location>
        <begin position="49"/>
        <end position="197"/>
    </location>
</feature>
<dbReference type="Pfam" id="PF00730">
    <property type="entry name" value="HhH-GPD"/>
    <property type="match status" value="1"/>
</dbReference>
<evidence type="ECO:0000256" key="7">
    <source>
        <dbReference type="ARBA" id="ARBA00023004"/>
    </source>
</evidence>
<name>A0A7S8E5J3_9CHLR</name>
<dbReference type="InterPro" id="IPR023170">
    <property type="entry name" value="HhH_base_excis_C"/>
</dbReference>
<dbReference type="EMBL" id="CP062983">
    <property type="protein sequence ID" value="QPC80693.1"/>
    <property type="molecule type" value="Genomic_DNA"/>
</dbReference>
<dbReference type="InterPro" id="IPR003651">
    <property type="entry name" value="Endonuclease3_FeS-loop_motif"/>
</dbReference>
<keyword evidence="13" id="KW-0255">Endonuclease</keyword>
<evidence type="ECO:0000259" key="12">
    <source>
        <dbReference type="SMART" id="SM00478"/>
    </source>
</evidence>
<dbReference type="GO" id="GO:0003906">
    <property type="term" value="F:DNA-(apurinic or apyrimidinic site) endonuclease activity"/>
    <property type="evidence" value="ECO:0007669"/>
    <property type="project" value="TreeGrafter"/>
</dbReference>
<keyword evidence="14" id="KW-1185">Reference proteome</keyword>
<reference evidence="13 14" key="1">
    <citation type="submission" date="2020-02" db="EMBL/GenBank/DDBJ databases">
        <authorList>
            <person name="Zheng R.K."/>
            <person name="Sun C.M."/>
        </authorList>
    </citation>
    <scope>NUCLEOTIDE SEQUENCE [LARGE SCALE GENOMIC DNA]</scope>
    <source>
        <strain evidence="14">rifampicinis</strain>
    </source>
</reference>
<dbReference type="GO" id="GO:0051539">
    <property type="term" value="F:4 iron, 4 sulfur cluster binding"/>
    <property type="evidence" value="ECO:0007669"/>
    <property type="project" value="UniProtKB-KW"/>
</dbReference>
<dbReference type="InterPro" id="IPR003265">
    <property type="entry name" value="HhH-GPD_domain"/>
</dbReference>
<keyword evidence="10" id="KW-0456">Lyase</keyword>
<dbReference type="RefSeq" id="WP_195168768.1">
    <property type="nucleotide sequence ID" value="NZ_CP062983.1"/>
</dbReference>
<dbReference type="Proteomes" id="UP000594468">
    <property type="component" value="Chromosome"/>
</dbReference>